<protein>
    <submittedName>
        <fullName evidence="2">Uncharacterized protein</fullName>
    </submittedName>
</protein>
<evidence type="ECO:0000256" key="1">
    <source>
        <dbReference type="SAM" id="MobiDB-lite"/>
    </source>
</evidence>
<gene>
    <name evidence="2" type="ORF">NCTC10741_01516</name>
</gene>
<name>A0A3P8MBV7_TSUPA</name>
<evidence type="ECO:0000313" key="2">
    <source>
        <dbReference type="EMBL" id="VDR38396.1"/>
    </source>
</evidence>
<evidence type="ECO:0000313" key="3">
    <source>
        <dbReference type="Proteomes" id="UP000271626"/>
    </source>
</evidence>
<sequence>MTGPGGHGAEPTRDARSRCGRQGRVVSICRGLRRRLRFTWNTSTRWGRGEAPTRSITECRQVHRACRSVTAEHRQVVPWRSTGTCTPLHGVSGAAVGCRRCLPRRVDVHRIPTVTHAVGRPIAASLAVIDWAGIGQRPPGSRSATPVRCHRSAARMRSGKTSRSPLATAAGRRRAPGSTSVAGEPLPRVANRILGPRRGSAPERRPVSAARRCGVWIDPYHPSLPEHRAHRTRHSHRLAGCMRVDKLPVEAGQAIAARPHRRAPRPVLALSHVPALLVHRGGGAPTSPPRGST</sequence>
<dbReference type="AlphaFoldDB" id="A0A3P8MBV7"/>
<dbReference type="Proteomes" id="UP000271626">
    <property type="component" value="Chromosome"/>
</dbReference>
<dbReference type="EMBL" id="LR131273">
    <property type="protein sequence ID" value="VDR38396.1"/>
    <property type="molecule type" value="Genomic_DNA"/>
</dbReference>
<feature type="compositionally biased region" description="Basic residues" evidence="1">
    <location>
        <begin position="148"/>
        <end position="160"/>
    </location>
</feature>
<organism evidence="2 3">
    <name type="scientific">Tsukamurella paurometabola</name>
    <name type="common">Corynebacterium paurometabolum</name>
    <dbReference type="NCBI Taxonomy" id="2061"/>
    <lineage>
        <taxon>Bacteria</taxon>
        <taxon>Bacillati</taxon>
        <taxon>Actinomycetota</taxon>
        <taxon>Actinomycetes</taxon>
        <taxon>Mycobacteriales</taxon>
        <taxon>Tsukamurellaceae</taxon>
        <taxon>Tsukamurella</taxon>
    </lineage>
</organism>
<reference evidence="2 3" key="1">
    <citation type="submission" date="2018-12" db="EMBL/GenBank/DDBJ databases">
        <authorList>
            <consortium name="Pathogen Informatics"/>
        </authorList>
    </citation>
    <scope>NUCLEOTIDE SEQUENCE [LARGE SCALE GENOMIC DNA]</scope>
    <source>
        <strain evidence="2 3">NCTC10741</strain>
    </source>
</reference>
<feature type="region of interest" description="Disordered" evidence="1">
    <location>
        <begin position="134"/>
        <end position="187"/>
    </location>
</feature>
<accession>A0A3P8MBV7</accession>
<proteinExistence type="predicted"/>